<evidence type="ECO:0000313" key="2">
    <source>
        <dbReference type="EMBL" id="MFC0205111.1"/>
    </source>
</evidence>
<dbReference type="SUPFAM" id="SSF51735">
    <property type="entry name" value="NAD(P)-binding Rossmann-fold domains"/>
    <property type="match status" value="1"/>
</dbReference>
<organism evidence="2 3">
    <name type="scientific">Novosphingobium soli</name>
    <dbReference type="NCBI Taxonomy" id="574956"/>
    <lineage>
        <taxon>Bacteria</taxon>
        <taxon>Pseudomonadati</taxon>
        <taxon>Pseudomonadota</taxon>
        <taxon>Alphaproteobacteria</taxon>
        <taxon>Sphingomonadales</taxon>
        <taxon>Sphingomonadaceae</taxon>
        <taxon>Novosphingobium</taxon>
    </lineage>
</organism>
<dbReference type="CDD" id="cd05233">
    <property type="entry name" value="SDR_c"/>
    <property type="match status" value="1"/>
</dbReference>
<dbReference type="InterPro" id="IPR036291">
    <property type="entry name" value="NAD(P)-bd_dom_sf"/>
</dbReference>
<accession>A0ABV6CWL0</accession>
<gene>
    <name evidence="2" type="ORF">ACFFJC_12630</name>
</gene>
<dbReference type="Gene3D" id="3.40.50.720">
    <property type="entry name" value="NAD(P)-binding Rossmann-like Domain"/>
    <property type="match status" value="1"/>
</dbReference>
<dbReference type="Pfam" id="PF00106">
    <property type="entry name" value="adh_short"/>
    <property type="match status" value="1"/>
</dbReference>
<comment type="similarity">
    <text evidence="1">Belongs to the short-chain dehydrogenases/reductases (SDR) family.</text>
</comment>
<dbReference type="InterPro" id="IPR052625">
    <property type="entry name" value="Chl_b_Red"/>
</dbReference>
<dbReference type="PRINTS" id="PR00080">
    <property type="entry name" value="SDRFAMILY"/>
</dbReference>
<dbReference type="PANTHER" id="PTHR24314:SF21">
    <property type="entry name" value="CHLOROPHYLL(IDE) B REDUCTASE NYC1, CHLOROPLASTIC-RELATED"/>
    <property type="match status" value="1"/>
</dbReference>
<evidence type="ECO:0000256" key="1">
    <source>
        <dbReference type="RuleBase" id="RU000363"/>
    </source>
</evidence>
<dbReference type="RefSeq" id="WP_379487845.1">
    <property type="nucleotide sequence ID" value="NZ_JBHLWK010000015.1"/>
</dbReference>
<keyword evidence="3" id="KW-1185">Reference proteome</keyword>
<dbReference type="PROSITE" id="PS00061">
    <property type="entry name" value="ADH_SHORT"/>
    <property type="match status" value="1"/>
</dbReference>
<proteinExistence type="inferred from homology"/>
<dbReference type="EC" id="1.-.-.-" evidence="2"/>
<reference evidence="2 3" key="1">
    <citation type="submission" date="2024-09" db="EMBL/GenBank/DDBJ databases">
        <authorList>
            <person name="Sun Q."/>
            <person name="Mori K."/>
        </authorList>
    </citation>
    <scope>NUCLEOTIDE SEQUENCE [LARGE SCALE GENOMIC DNA]</scope>
    <source>
        <strain evidence="2 3">CCM 7706</strain>
    </source>
</reference>
<dbReference type="Proteomes" id="UP001589798">
    <property type="component" value="Unassembled WGS sequence"/>
</dbReference>
<dbReference type="PRINTS" id="PR00081">
    <property type="entry name" value="GDHRDH"/>
</dbReference>
<protein>
    <submittedName>
        <fullName evidence="2">SDR family NAD(P)-dependent oxidoreductase</fullName>
        <ecNumber evidence="2">1.-.-.-</ecNumber>
    </submittedName>
</protein>
<keyword evidence="2" id="KW-0560">Oxidoreductase</keyword>
<evidence type="ECO:0000313" key="3">
    <source>
        <dbReference type="Proteomes" id="UP001589798"/>
    </source>
</evidence>
<dbReference type="InterPro" id="IPR020904">
    <property type="entry name" value="Sc_DH/Rdtase_CS"/>
</dbReference>
<name>A0ABV6CWL0_9SPHN</name>
<dbReference type="PANTHER" id="PTHR24314">
    <property type="entry name" value="NON-SPECIFIC LIPID TRANSFER PROTEIN-RELATED"/>
    <property type="match status" value="1"/>
</dbReference>
<sequence>MTNDERRVAVVTGAGQGLGRALAHELAAAGHTVYGCSPRAEGDAGGLRMIACDITDEAQVQALWDRVTSDAGRVDWWINNAGLALTGRPLAQMEGSAFARMVKVNLLGTMTACRVAIAGMAAQGSGAVWNMLGAGWDGQPVPGMNGYATTKAALTFLTRALAMEAEGQPYQVGGLSPGLVMTEGFFREHARVPQAERAAREAVVNLIGDHPETLAQWIREALEAGHPNGAILSWLTPEKIAARQAEQPPRDILSAYR</sequence>
<comment type="caution">
    <text evidence="2">The sequence shown here is derived from an EMBL/GenBank/DDBJ whole genome shotgun (WGS) entry which is preliminary data.</text>
</comment>
<dbReference type="InterPro" id="IPR002347">
    <property type="entry name" value="SDR_fam"/>
</dbReference>
<dbReference type="GO" id="GO:0016491">
    <property type="term" value="F:oxidoreductase activity"/>
    <property type="evidence" value="ECO:0007669"/>
    <property type="project" value="UniProtKB-KW"/>
</dbReference>
<dbReference type="EMBL" id="JBHLWK010000015">
    <property type="protein sequence ID" value="MFC0205111.1"/>
    <property type="molecule type" value="Genomic_DNA"/>
</dbReference>